<gene>
    <name evidence="2" type="ORF">CVT25_010773</name>
</gene>
<accession>A0A409VWN9</accession>
<feature type="region of interest" description="Disordered" evidence="1">
    <location>
        <begin position="1"/>
        <end position="23"/>
    </location>
</feature>
<feature type="compositionally biased region" description="Basic and acidic residues" evidence="1">
    <location>
        <begin position="1"/>
        <end position="22"/>
    </location>
</feature>
<name>A0A409VWN9_PSICY</name>
<sequence length="95" mass="11385">MQVHRAQYDRDDPQSHKNEGVHKRTRMAWNEGEDRFSLMPSEPFEEECSAMMWKEEDICQNRYRHIFGESVRDDIVHNSKDKGECRQEKGDVDEL</sequence>
<proteinExistence type="predicted"/>
<evidence type="ECO:0000313" key="3">
    <source>
        <dbReference type="Proteomes" id="UP000283269"/>
    </source>
</evidence>
<dbReference type="InParanoid" id="A0A409VWN9"/>
<dbReference type="Proteomes" id="UP000283269">
    <property type="component" value="Unassembled WGS sequence"/>
</dbReference>
<organism evidence="2 3">
    <name type="scientific">Psilocybe cyanescens</name>
    <dbReference type="NCBI Taxonomy" id="93625"/>
    <lineage>
        <taxon>Eukaryota</taxon>
        <taxon>Fungi</taxon>
        <taxon>Dikarya</taxon>
        <taxon>Basidiomycota</taxon>
        <taxon>Agaricomycotina</taxon>
        <taxon>Agaricomycetes</taxon>
        <taxon>Agaricomycetidae</taxon>
        <taxon>Agaricales</taxon>
        <taxon>Agaricineae</taxon>
        <taxon>Strophariaceae</taxon>
        <taxon>Psilocybe</taxon>
    </lineage>
</organism>
<evidence type="ECO:0000313" key="2">
    <source>
        <dbReference type="EMBL" id="PPQ70671.1"/>
    </source>
</evidence>
<comment type="caution">
    <text evidence="2">The sequence shown here is derived from an EMBL/GenBank/DDBJ whole genome shotgun (WGS) entry which is preliminary data.</text>
</comment>
<evidence type="ECO:0000256" key="1">
    <source>
        <dbReference type="SAM" id="MobiDB-lite"/>
    </source>
</evidence>
<dbReference type="EMBL" id="NHYD01003894">
    <property type="protein sequence ID" value="PPQ70671.1"/>
    <property type="molecule type" value="Genomic_DNA"/>
</dbReference>
<keyword evidence="3" id="KW-1185">Reference proteome</keyword>
<dbReference type="AlphaFoldDB" id="A0A409VWN9"/>
<reference evidence="2 3" key="1">
    <citation type="journal article" date="2018" name="Evol. Lett.">
        <title>Horizontal gene cluster transfer increased hallucinogenic mushroom diversity.</title>
        <authorList>
            <person name="Reynolds H.T."/>
            <person name="Vijayakumar V."/>
            <person name="Gluck-Thaler E."/>
            <person name="Korotkin H.B."/>
            <person name="Matheny P.B."/>
            <person name="Slot J.C."/>
        </authorList>
    </citation>
    <scope>NUCLEOTIDE SEQUENCE [LARGE SCALE GENOMIC DNA]</scope>
    <source>
        <strain evidence="2 3">2631</strain>
    </source>
</reference>
<protein>
    <submittedName>
        <fullName evidence="2">Uncharacterized protein</fullName>
    </submittedName>
</protein>